<dbReference type="PRINTS" id="PR00039">
    <property type="entry name" value="HTHLYSR"/>
</dbReference>
<keyword evidence="2" id="KW-0805">Transcription regulation</keyword>
<dbReference type="Gene3D" id="1.10.10.10">
    <property type="entry name" value="Winged helix-like DNA-binding domain superfamily/Winged helix DNA-binding domain"/>
    <property type="match status" value="1"/>
</dbReference>
<dbReference type="Proteomes" id="UP000285636">
    <property type="component" value="Unassembled WGS sequence"/>
</dbReference>
<reference evidence="6 7" key="1">
    <citation type="submission" date="2016-10" db="EMBL/GenBank/DDBJ databases">
        <title>Comparative genome analysis of multiple Pseudomonas spp. focuses on biocontrol and plant growth promoting traits.</title>
        <authorList>
            <person name="Tao X.-Y."/>
            <person name="Taylor C.G."/>
        </authorList>
    </citation>
    <scope>NUCLEOTIDE SEQUENCE [LARGE SCALE GENOMIC DNA]</scope>
    <source>
        <strain evidence="6 7">38D7</strain>
    </source>
</reference>
<keyword evidence="3" id="KW-0238">DNA-binding</keyword>
<protein>
    <submittedName>
        <fullName evidence="6">LysR family transcriptional regulator</fullName>
    </submittedName>
</protein>
<accession>A0A423I674</accession>
<dbReference type="InterPro" id="IPR036390">
    <property type="entry name" value="WH_DNA-bd_sf"/>
</dbReference>
<dbReference type="InterPro" id="IPR005119">
    <property type="entry name" value="LysR_subst-bd"/>
</dbReference>
<dbReference type="InterPro" id="IPR000847">
    <property type="entry name" value="LysR_HTH_N"/>
</dbReference>
<dbReference type="RefSeq" id="WP_123434459.1">
    <property type="nucleotide sequence ID" value="NZ_MOBK01000006.1"/>
</dbReference>
<gene>
    <name evidence="6" type="ORF">BK660_17720</name>
</gene>
<evidence type="ECO:0000256" key="4">
    <source>
        <dbReference type="ARBA" id="ARBA00023163"/>
    </source>
</evidence>
<dbReference type="PANTHER" id="PTHR30118">
    <property type="entry name" value="HTH-TYPE TRANSCRIPTIONAL REGULATOR LEUO-RELATED"/>
    <property type="match status" value="1"/>
</dbReference>
<dbReference type="Gene3D" id="3.40.190.10">
    <property type="entry name" value="Periplasmic binding protein-like II"/>
    <property type="match status" value="2"/>
</dbReference>
<feature type="domain" description="HTH lysR-type" evidence="5">
    <location>
        <begin position="9"/>
        <end position="66"/>
    </location>
</feature>
<organism evidence="6 7">
    <name type="scientific">Pseudomonas brassicacearum</name>
    <dbReference type="NCBI Taxonomy" id="930166"/>
    <lineage>
        <taxon>Bacteria</taxon>
        <taxon>Pseudomonadati</taxon>
        <taxon>Pseudomonadota</taxon>
        <taxon>Gammaproteobacteria</taxon>
        <taxon>Pseudomonadales</taxon>
        <taxon>Pseudomonadaceae</taxon>
        <taxon>Pseudomonas</taxon>
    </lineage>
</organism>
<comment type="caution">
    <text evidence="6">The sequence shown here is derived from an EMBL/GenBank/DDBJ whole genome shotgun (WGS) entry which is preliminary data.</text>
</comment>
<evidence type="ECO:0000313" key="7">
    <source>
        <dbReference type="Proteomes" id="UP000285636"/>
    </source>
</evidence>
<keyword evidence="4" id="KW-0804">Transcription</keyword>
<dbReference type="AlphaFoldDB" id="A0A423I674"/>
<dbReference type="Pfam" id="PF03466">
    <property type="entry name" value="LysR_substrate"/>
    <property type="match status" value="1"/>
</dbReference>
<sequence length="315" mass="35101">MNRNDLRKIDFSLLIVFETLMHERNLTRAGEKLFLCQSAISASLNRLRQFFDDPLFIRMGRTMEPTSRAFEIQRTLTPALDTMAAALGNTSEFDPVTSATVFRIGLSDDVEYSLLPELLRQLRMEAPQVSFVVRRTDHSLLAHQLSTGEVSLGVCHCRELPANAKRKFLRSIRPSVLSANAYAGALDINEYSNRPHVSVSVNGETSDYIDRALGSLGRQRQVVLAVPQYSALKTLLEGTDLLAVVPDYVARAMTRQSGLRADPVPMPLPALDLSMSWSATLDNDPAERWLRSRVSHYLSEKNATLIEISPTKVAA</sequence>
<dbReference type="PROSITE" id="PS50931">
    <property type="entry name" value="HTH_LYSR"/>
    <property type="match status" value="1"/>
</dbReference>
<evidence type="ECO:0000313" key="6">
    <source>
        <dbReference type="EMBL" id="RON20879.1"/>
    </source>
</evidence>
<dbReference type="GO" id="GO:0003677">
    <property type="term" value="F:DNA binding"/>
    <property type="evidence" value="ECO:0007669"/>
    <property type="project" value="UniProtKB-KW"/>
</dbReference>
<name>A0A423I674_9PSED</name>
<dbReference type="PANTHER" id="PTHR30118:SF15">
    <property type="entry name" value="TRANSCRIPTIONAL REGULATORY PROTEIN"/>
    <property type="match status" value="1"/>
</dbReference>
<dbReference type="SUPFAM" id="SSF46785">
    <property type="entry name" value="Winged helix' DNA-binding domain"/>
    <property type="match status" value="1"/>
</dbReference>
<dbReference type="InterPro" id="IPR036388">
    <property type="entry name" value="WH-like_DNA-bd_sf"/>
</dbReference>
<dbReference type="GO" id="GO:0003700">
    <property type="term" value="F:DNA-binding transcription factor activity"/>
    <property type="evidence" value="ECO:0007669"/>
    <property type="project" value="InterPro"/>
</dbReference>
<dbReference type="SUPFAM" id="SSF53850">
    <property type="entry name" value="Periplasmic binding protein-like II"/>
    <property type="match status" value="1"/>
</dbReference>
<dbReference type="InterPro" id="IPR050389">
    <property type="entry name" value="LysR-type_TF"/>
</dbReference>
<dbReference type="EMBL" id="MOBK01000006">
    <property type="protein sequence ID" value="RON20879.1"/>
    <property type="molecule type" value="Genomic_DNA"/>
</dbReference>
<evidence type="ECO:0000256" key="3">
    <source>
        <dbReference type="ARBA" id="ARBA00023125"/>
    </source>
</evidence>
<comment type="similarity">
    <text evidence="1">Belongs to the LysR transcriptional regulatory family.</text>
</comment>
<dbReference type="Pfam" id="PF00126">
    <property type="entry name" value="HTH_1"/>
    <property type="match status" value="1"/>
</dbReference>
<evidence type="ECO:0000256" key="2">
    <source>
        <dbReference type="ARBA" id="ARBA00023015"/>
    </source>
</evidence>
<evidence type="ECO:0000259" key="5">
    <source>
        <dbReference type="PROSITE" id="PS50931"/>
    </source>
</evidence>
<proteinExistence type="inferred from homology"/>
<evidence type="ECO:0000256" key="1">
    <source>
        <dbReference type="ARBA" id="ARBA00009437"/>
    </source>
</evidence>